<dbReference type="EMBL" id="KI546035">
    <property type="protein sequence ID" value="EST47797.1"/>
    <property type="molecule type" value="Genomic_DNA"/>
</dbReference>
<evidence type="ECO:0000313" key="3">
    <source>
        <dbReference type="Proteomes" id="UP000018208"/>
    </source>
</evidence>
<name>V6LT23_9EUKA</name>
<accession>V6LT23</accession>
<gene>
    <name evidence="1" type="ORF">SS50377_12198</name>
    <name evidence="2" type="ORF">SS50377_26334</name>
</gene>
<sequence length="680" mass="78356">MESIQFFSTPTDDKFFILTLRGMVYLVFLDSLYQLPYYYIQFDTLQESLLFCVTLQSIIVTQANFLLGVERQNSQSSYLLATCKQVNSVFQVTDIFKLSFKTKRPHQVFSEELVNILLIKPEFYIIQDNLFPLEFEVNNFLKQPFDQIDINLYSLYLGKLTNCITIKNQRQELFMERKLDFNFNLLEISTNMKICQDKQLILLNNQIQLPNSGPFKLLQRLSNILKLDTNIFTNDIFSAELAGFICSKVAQLKVLFEQQSQLDIQYQFYYVPISSEIPILIKEINQLKVSFKNFERRVFMTPQLCKINQLIIQNNDNIGKISIYFGVQISDLQLVFSGNLNSSYIQNFNITINDKVTNFLIIDSNSSNYDILGIGETIQRRFGFTEVQKSLEISTIDMKNTTIIDTNLPKLESPQTPVSINSLNKSVFYTGDLELKINCKQCIQQEILCINAQKNIENSLYDSKLLHIFGFNLISGGASILNNLLCSEGFEVKTNSPLTFQIASIYDIFDAEILTSNKVFMNGQESNKLDQINQLLTVEVWPENDVIKISNMIFSKCQSNVLQTIIKNKQKSVPVLIQHQGIEKNGKIQIRLKRYSIVTVLDFKIQQQQKVQIEFLKDSEGRGFSFLEHGPSGNEKFEISQVHEITVLTSGKYELRPPVRSRRFNIIGASQVQIFGCEEK</sequence>
<dbReference type="VEuPathDB" id="GiardiaDB:SS50377_26334"/>
<reference evidence="2" key="2">
    <citation type="submission" date="2020-12" db="EMBL/GenBank/DDBJ databases">
        <title>New Spironucleus salmonicida genome in near-complete chromosomes.</title>
        <authorList>
            <person name="Xu F."/>
            <person name="Kurt Z."/>
            <person name="Jimenez-Gonzalez A."/>
            <person name="Astvaldsson A."/>
            <person name="Andersson J.O."/>
            <person name="Svard S.G."/>
        </authorList>
    </citation>
    <scope>NUCLEOTIDE SEQUENCE</scope>
    <source>
        <strain evidence="2">ATCC 50377</strain>
    </source>
</reference>
<dbReference type="AlphaFoldDB" id="V6LT23"/>
<proteinExistence type="predicted"/>
<evidence type="ECO:0000313" key="2">
    <source>
        <dbReference type="EMBL" id="KAH0572125.1"/>
    </source>
</evidence>
<protein>
    <submittedName>
        <fullName evidence="1">Uncharacterized protein</fullName>
    </submittedName>
</protein>
<evidence type="ECO:0000313" key="1">
    <source>
        <dbReference type="EMBL" id="EST47797.1"/>
    </source>
</evidence>
<organism evidence="1">
    <name type="scientific">Spironucleus salmonicida</name>
    <dbReference type="NCBI Taxonomy" id="348837"/>
    <lineage>
        <taxon>Eukaryota</taxon>
        <taxon>Metamonada</taxon>
        <taxon>Diplomonadida</taxon>
        <taxon>Hexamitidae</taxon>
        <taxon>Hexamitinae</taxon>
        <taxon>Spironucleus</taxon>
    </lineage>
</organism>
<reference evidence="1 2" key="1">
    <citation type="journal article" date="2014" name="PLoS Genet.">
        <title>The Genome of Spironucleus salmonicida Highlights a Fish Pathogen Adapted to Fluctuating Environments.</title>
        <authorList>
            <person name="Xu F."/>
            <person name="Jerlstrom-Hultqvist J."/>
            <person name="Einarsson E."/>
            <person name="Astvaldsson A."/>
            <person name="Svard S.G."/>
            <person name="Andersson J.O."/>
        </authorList>
    </citation>
    <scope>NUCLEOTIDE SEQUENCE</scope>
    <source>
        <strain evidence="2">ATCC 50377</strain>
    </source>
</reference>
<dbReference type="Proteomes" id="UP000018208">
    <property type="component" value="Unassembled WGS sequence"/>
</dbReference>
<dbReference type="EMBL" id="AUWU02000006">
    <property type="protein sequence ID" value="KAH0572125.1"/>
    <property type="molecule type" value="Genomic_DNA"/>
</dbReference>
<keyword evidence="3" id="KW-1185">Reference proteome</keyword>